<reference evidence="1" key="1">
    <citation type="submission" date="2024-02" db="EMBL/GenBank/DDBJ databases">
        <authorList>
            <consortium name="ELIXIR-Norway"/>
            <consortium name="Elixir Norway"/>
        </authorList>
    </citation>
    <scope>NUCLEOTIDE SEQUENCE</scope>
</reference>
<organism evidence="1 2">
    <name type="scientific">Sphagnum jensenii</name>
    <dbReference type="NCBI Taxonomy" id="128206"/>
    <lineage>
        <taxon>Eukaryota</taxon>
        <taxon>Viridiplantae</taxon>
        <taxon>Streptophyta</taxon>
        <taxon>Embryophyta</taxon>
        <taxon>Bryophyta</taxon>
        <taxon>Sphagnophytina</taxon>
        <taxon>Sphagnopsida</taxon>
        <taxon>Sphagnales</taxon>
        <taxon>Sphagnaceae</taxon>
        <taxon>Sphagnum</taxon>
    </lineage>
</organism>
<protein>
    <submittedName>
        <fullName evidence="1">Uncharacterized protein</fullName>
    </submittedName>
</protein>
<dbReference type="Proteomes" id="UP001497444">
    <property type="component" value="Unassembled WGS sequence"/>
</dbReference>
<dbReference type="EMBL" id="CAXAQS010001004">
    <property type="protein sequence ID" value="CAK9254269.1"/>
    <property type="molecule type" value="Genomic_DNA"/>
</dbReference>
<evidence type="ECO:0000313" key="1">
    <source>
        <dbReference type="EMBL" id="CAK9254269.1"/>
    </source>
</evidence>
<name>A0ABP0VIM6_9BRYO</name>
<sequence>MMYLILRSMLMPSPDGIASTSAKDTLAEHVVEIPDARYTDGAWHSFSDTIHYRLAGLPDTLHLIFFGGRNADSVKAGNTTWLDDISFYYTVRVRHRV</sequence>
<proteinExistence type="predicted"/>
<evidence type="ECO:0000313" key="2">
    <source>
        <dbReference type="Proteomes" id="UP001497444"/>
    </source>
</evidence>
<accession>A0ABP0VIM6</accession>
<gene>
    <name evidence="1" type="ORF">CSSPJE1EN1_LOCUS29647</name>
</gene>
<keyword evidence="2" id="KW-1185">Reference proteome</keyword>
<comment type="caution">
    <text evidence="1">The sequence shown here is derived from an EMBL/GenBank/DDBJ whole genome shotgun (WGS) entry which is preliminary data.</text>
</comment>